<dbReference type="SUPFAM" id="SSF54556">
    <property type="entry name" value="Chitinase insertion domain"/>
    <property type="match status" value="1"/>
</dbReference>
<dbReference type="SUPFAM" id="SSF57016">
    <property type="entry name" value="Plant lectins/antimicrobial peptides"/>
    <property type="match status" value="1"/>
</dbReference>
<evidence type="ECO:0000259" key="14">
    <source>
        <dbReference type="PROSITE" id="PS50941"/>
    </source>
</evidence>
<keyword evidence="5 11" id="KW-0378">Hydrolase</keyword>
<dbReference type="InterPro" id="IPR001002">
    <property type="entry name" value="Chitin-bd_1"/>
</dbReference>
<dbReference type="InterPro" id="IPR036861">
    <property type="entry name" value="Endochitinase-like_sf"/>
</dbReference>
<comment type="caution">
    <text evidence="10">Lacks conserved residue(s) required for the propagation of feature annotation.</text>
</comment>
<evidence type="ECO:0000256" key="6">
    <source>
        <dbReference type="ARBA" id="ARBA00023024"/>
    </source>
</evidence>
<dbReference type="InterPro" id="IPR017853">
    <property type="entry name" value="GH"/>
</dbReference>
<dbReference type="Gene3D" id="3.10.50.10">
    <property type="match status" value="1"/>
</dbReference>
<proteinExistence type="inferred from homology"/>
<feature type="signal peptide" evidence="13">
    <location>
        <begin position="1"/>
        <end position="16"/>
    </location>
</feature>
<dbReference type="Pfam" id="PF00704">
    <property type="entry name" value="Glyco_hydro_18"/>
    <property type="match status" value="1"/>
</dbReference>
<comment type="similarity">
    <text evidence="2">Belongs to the glycosyl hydrolase 18 family. Chitinase class V subfamily.</text>
</comment>
<evidence type="ECO:0000256" key="12">
    <source>
        <dbReference type="SAM" id="MobiDB-lite"/>
    </source>
</evidence>
<dbReference type="Proteomes" id="UP000503462">
    <property type="component" value="Chromosome 5"/>
</dbReference>
<dbReference type="Pfam" id="PF00187">
    <property type="entry name" value="Chitin_bind_1"/>
    <property type="match status" value="1"/>
</dbReference>
<evidence type="ECO:0000256" key="7">
    <source>
        <dbReference type="ARBA" id="ARBA00023277"/>
    </source>
</evidence>
<name>A0A6H0Y4R6_9PEZI</name>
<gene>
    <name evidence="16" type="ORF">AMS68_007539</name>
</gene>
<dbReference type="GO" id="GO:0006032">
    <property type="term" value="P:chitin catabolic process"/>
    <property type="evidence" value="ECO:0007669"/>
    <property type="project" value="UniProtKB-KW"/>
</dbReference>
<feature type="domain" description="GH18" evidence="15">
    <location>
        <begin position="142"/>
        <end position="498"/>
    </location>
</feature>
<dbReference type="AlphaFoldDB" id="A0A6H0Y4R6"/>
<dbReference type="InterPro" id="IPR001223">
    <property type="entry name" value="Glyco_hydro18_cat"/>
</dbReference>
<dbReference type="PANTHER" id="PTHR11177:SF333">
    <property type="entry name" value="CHITINASE"/>
    <property type="match status" value="1"/>
</dbReference>
<evidence type="ECO:0000256" key="3">
    <source>
        <dbReference type="ARBA" id="ARBA00012729"/>
    </source>
</evidence>
<dbReference type="Gene3D" id="3.20.20.80">
    <property type="entry name" value="Glycosidases"/>
    <property type="match status" value="1"/>
</dbReference>
<feature type="region of interest" description="Disordered" evidence="12">
    <location>
        <begin position="717"/>
        <end position="772"/>
    </location>
</feature>
<comment type="catalytic activity">
    <reaction evidence="1">
        <text>Random endo-hydrolysis of N-acetyl-beta-D-glucosaminide (1-&gt;4)-beta-linkages in chitin and chitodextrins.</text>
        <dbReference type="EC" id="3.2.1.14"/>
    </reaction>
</comment>
<dbReference type="GO" id="GO:0000272">
    <property type="term" value="P:polysaccharide catabolic process"/>
    <property type="evidence" value="ECO:0007669"/>
    <property type="project" value="UniProtKB-KW"/>
</dbReference>
<evidence type="ECO:0000313" key="16">
    <source>
        <dbReference type="EMBL" id="QIX02022.1"/>
    </source>
</evidence>
<dbReference type="PROSITE" id="PS51910">
    <property type="entry name" value="GH18_2"/>
    <property type="match status" value="1"/>
</dbReference>
<feature type="disulfide bond" evidence="10">
    <location>
        <begin position="95"/>
        <end position="107"/>
    </location>
</feature>
<dbReference type="InterPro" id="IPR050314">
    <property type="entry name" value="Glycosyl_Hydrlase_18"/>
</dbReference>
<dbReference type="GO" id="GO:0008061">
    <property type="term" value="F:chitin binding"/>
    <property type="evidence" value="ECO:0007669"/>
    <property type="project" value="UniProtKB-UniRule"/>
</dbReference>
<evidence type="ECO:0000313" key="17">
    <source>
        <dbReference type="Proteomes" id="UP000503462"/>
    </source>
</evidence>
<dbReference type="CDD" id="cd11618">
    <property type="entry name" value="ChtBD1_1"/>
    <property type="match status" value="1"/>
</dbReference>
<keyword evidence="8 11" id="KW-0326">Glycosidase</keyword>
<keyword evidence="4 10" id="KW-0147">Chitin-binding</keyword>
<evidence type="ECO:0000256" key="5">
    <source>
        <dbReference type="ARBA" id="ARBA00022801"/>
    </source>
</evidence>
<dbReference type="InterPro" id="IPR029070">
    <property type="entry name" value="Chitinase_insertion_sf"/>
</dbReference>
<evidence type="ECO:0000256" key="2">
    <source>
        <dbReference type="ARBA" id="ARBA00008682"/>
    </source>
</evidence>
<feature type="disulfide bond" evidence="10">
    <location>
        <begin position="100"/>
        <end position="114"/>
    </location>
</feature>
<feature type="compositionally biased region" description="Basic and acidic residues" evidence="12">
    <location>
        <begin position="753"/>
        <end position="768"/>
    </location>
</feature>
<keyword evidence="17" id="KW-1185">Reference proteome</keyword>
<keyword evidence="6" id="KW-0146">Chitin degradation</keyword>
<dbReference type="SMART" id="SM00636">
    <property type="entry name" value="Glyco_18"/>
    <property type="match status" value="1"/>
</dbReference>
<dbReference type="InterPro" id="IPR011583">
    <property type="entry name" value="Chitinase_II/V-like_cat"/>
</dbReference>
<evidence type="ECO:0000256" key="13">
    <source>
        <dbReference type="SAM" id="SignalP"/>
    </source>
</evidence>
<dbReference type="PANTHER" id="PTHR11177">
    <property type="entry name" value="CHITINASE"/>
    <property type="match status" value="1"/>
</dbReference>
<dbReference type="InterPro" id="IPR018371">
    <property type="entry name" value="Chitin-binding_1_CS"/>
</dbReference>
<evidence type="ECO:0000256" key="1">
    <source>
        <dbReference type="ARBA" id="ARBA00000822"/>
    </source>
</evidence>
<keyword evidence="9" id="KW-0624">Polysaccharide degradation</keyword>
<dbReference type="SUPFAM" id="SSF51445">
    <property type="entry name" value="(Trans)glycosidases"/>
    <property type="match status" value="1"/>
</dbReference>
<accession>A0A6H0Y4R6</accession>
<organism evidence="16 17">
    <name type="scientific">Peltaster fructicola</name>
    <dbReference type="NCBI Taxonomy" id="286661"/>
    <lineage>
        <taxon>Eukaryota</taxon>
        <taxon>Fungi</taxon>
        <taxon>Dikarya</taxon>
        <taxon>Ascomycota</taxon>
        <taxon>Pezizomycotina</taxon>
        <taxon>Dothideomycetes</taxon>
        <taxon>Dothideomycetes incertae sedis</taxon>
        <taxon>Peltaster</taxon>
    </lineage>
</organism>
<dbReference type="PROSITE" id="PS01095">
    <property type="entry name" value="GH18_1"/>
    <property type="match status" value="1"/>
</dbReference>
<dbReference type="SMART" id="SM00270">
    <property type="entry name" value="ChtBD1"/>
    <property type="match status" value="2"/>
</dbReference>
<dbReference type="PROSITE" id="PS00026">
    <property type="entry name" value="CHIT_BIND_I_1"/>
    <property type="match status" value="1"/>
</dbReference>
<dbReference type="InterPro" id="IPR001579">
    <property type="entry name" value="Glyco_hydro_18_chit_AS"/>
</dbReference>
<evidence type="ECO:0000256" key="4">
    <source>
        <dbReference type="ARBA" id="ARBA00022669"/>
    </source>
</evidence>
<reference evidence="16 17" key="1">
    <citation type="journal article" date="2016" name="Sci. Rep.">
        <title>Peltaster fructicola genome reveals evolution from an invasive phytopathogen to an ectophytic parasite.</title>
        <authorList>
            <person name="Xu C."/>
            <person name="Chen H."/>
            <person name="Gleason M.L."/>
            <person name="Xu J.R."/>
            <person name="Liu H."/>
            <person name="Zhang R."/>
            <person name="Sun G."/>
        </authorList>
    </citation>
    <scope>NUCLEOTIDE SEQUENCE [LARGE SCALE GENOMIC DNA]</scope>
    <source>
        <strain evidence="16 17">LNHT1506</strain>
    </source>
</reference>
<protein>
    <recommendedName>
        <fullName evidence="3">chitinase</fullName>
        <ecNumber evidence="3">3.2.1.14</ecNumber>
    </recommendedName>
</protein>
<dbReference type="Gene3D" id="3.30.60.10">
    <property type="entry name" value="Endochitinase-like"/>
    <property type="match status" value="1"/>
</dbReference>
<dbReference type="EC" id="3.2.1.14" evidence="3"/>
<evidence type="ECO:0000256" key="8">
    <source>
        <dbReference type="ARBA" id="ARBA00023295"/>
    </source>
</evidence>
<feature type="domain" description="Chitin-binding type-1" evidence="14">
    <location>
        <begin position="81"/>
        <end position="127"/>
    </location>
</feature>
<feature type="chain" id="PRO_5026237571" description="chitinase" evidence="13">
    <location>
        <begin position="17"/>
        <end position="1120"/>
    </location>
</feature>
<evidence type="ECO:0000256" key="10">
    <source>
        <dbReference type="PROSITE-ProRule" id="PRU00261"/>
    </source>
</evidence>
<evidence type="ECO:0000256" key="9">
    <source>
        <dbReference type="ARBA" id="ARBA00023326"/>
    </source>
</evidence>
<evidence type="ECO:0000256" key="11">
    <source>
        <dbReference type="RuleBase" id="RU000489"/>
    </source>
</evidence>
<dbReference type="EMBL" id="CP051143">
    <property type="protein sequence ID" value="QIX02022.1"/>
    <property type="molecule type" value="Genomic_DNA"/>
</dbReference>
<dbReference type="PROSITE" id="PS50941">
    <property type="entry name" value="CHIT_BIND_I_2"/>
    <property type="match status" value="1"/>
</dbReference>
<dbReference type="OrthoDB" id="73875at2759"/>
<keyword evidence="10" id="KW-1015">Disulfide bond</keyword>
<dbReference type="GO" id="GO:0008843">
    <property type="term" value="F:endochitinase activity"/>
    <property type="evidence" value="ECO:0007669"/>
    <property type="project" value="UniProtKB-EC"/>
</dbReference>
<sequence length="1120" mass="120900">MLHCMSFLTYAALSAASPHEESWSNAVGLSNTLLYGRDLPIGTCNAQTPCPNGACCGTDGLCGYSPTQCGKGNCTSNCDAKAQCGQYGTPGHQNCPLGVCCSQFGFCGSTDDFCNKGCQSGFGGCGPPKRPSCGTGSGSVGKRTIGYYESWSSTRTCQKVNPEDLNLDGYTHINFAFAFFDPSSFAIAPMDGTSGQLYNRFTNLKTKRPGLQTWISVGGWSFTDPGPTRQAFSTMTSSQGNRASFISQLTKFMDSYGFDGVDLDWEYPQADDRGGVAADTANYVSLVKEMRAAFGTRYGISMTLPTSYWYLQHFDLAGIQPNIDWFNLMAYDLHGVWDAESKYVGPYLATHTNITEIDLGLDLLWRAGVDSSKVVLGQAFYGRSFTLKDPGCSTPNGVCQFTGGANAGPCSNAAGILDNREIADIISSKNVKPELDKTAGVKWITWDSNQWVSYDDADTFAIKRDFANNRCLGGLMVWAMDQVDQSAPNAVTAGAGVSSSQQSDAQQKSQDLAAGVSCRTTSCNQKCPKGTNQVAQVGGQPGQLSTADQCPKGQYRNVCCDDGTFMGICTWRGYRGAGLSCVKGCEDGETEVLTDTKYHDKHGDTTCSGGLQSYCCKGFKSAQAVKKAAEDTAKEVAEQAAEQAAIDIAAKAFCRIAVPALLAPLELLEDLIPIVGEILDIAEIAATPALIDLCTKEVEKEGSAELKIFGKKHTISGFDKPTAKPTETRPPESSHTKPSTSDSCARDGKKKRAPDEPRCAQDENDNNRNRRRAPAATGHIACDYAAYPQACYHYSSVVRNNPTLATVTCHFKKAATPRRPAVDLWNGQRNFVAWNNKIPAFVNRQGEPDSCQRDEWPPALFLRANNGRDQLEPVVARFTGAETQYIRFNPGSQNGGAGQGWSCLALARHSHGNPEISYEAGAAGGRPTKWEKYKETYTRSVFTFNLAGAPPAPHGDAELGQNPCRPVEGGQNQGRDHRGYALLFGDDWFTHNAALDYRNAYRGTPTKRDLEDFHPDQIAVIGTDNSTRIPTDEELARDFGIVMCEDGSCSKEAERYGDKALVVPAEAHQVSPYVLVETVATTTSAAIVQTNETPAAAILRPERVRPISVDLPIKTASPLL</sequence>
<evidence type="ECO:0000259" key="15">
    <source>
        <dbReference type="PROSITE" id="PS51910"/>
    </source>
</evidence>
<keyword evidence="13" id="KW-0732">Signal</keyword>
<feature type="compositionally biased region" description="Basic and acidic residues" evidence="12">
    <location>
        <begin position="726"/>
        <end position="735"/>
    </location>
</feature>
<keyword evidence="7" id="KW-0119">Carbohydrate metabolism</keyword>